<keyword evidence="1" id="KW-0418">Kinase</keyword>
<evidence type="ECO:0000313" key="2">
    <source>
        <dbReference type="Proteomes" id="UP000827976"/>
    </source>
</evidence>
<protein>
    <submittedName>
        <fullName evidence="1">Non-specific serine/threonine protein kinase protein</fullName>
        <ecNumber evidence="1">2.7.11.1</ecNumber>
    </submittedName>
</protein>
<organism evidence="1 2">
    <name type="scientific">Dioscorea alata</name>
    <name type="common">Purple yam</name>
    <dbReference type="NCBI Taxonomy" id="55571"/>
    <lineage>
        <taxon>Eukaryota</taxon>
        <taxon>Viridiplantae</taxon>
        <taxon>Streptophyta</taxon>
        <taxon>Embryophyta</taxon>
        <taxon>Tracheophyta</taxon>
        <taxon>Spermatophyta</taxon>
        <taxon>Magnoliopsida</taxon>
        <taxon>Liliopsida</taxon>
        <taxon>Dioscoreales</taxon>
        <taxon>Dioscoreaceae</taxon>
        <taxon>Dioscorea</taxon>
    </lineage>
</organism>
<reference evidence="2" key="1">
    <citation type="journal article" date="2022" name="Nat. Commun.">
        <title>Chromosome evolution and the genetic basis of agronomically important traits in greater yam.</title>
        <authorList>
            <person name="Bredeson J.V."/>
            <person name="Lyons J.B."/>
            <person name="Oniyinde I.O."/>
            <person name="Okereke N.R."/>
            <person name="Kolade O."/>
            <person name="Nnabue I."/>
            <person name="Nwadili C.O."/>
            <person name="Hribova E."/>
            <person name="Parker M."/>
            <person name="Nwogha J."/>
            <person name="Shu S."/>
            <person name="Carlson J."/>
            <person name="Kariba R."/>
            <person name="Muthemba S."/>
            <person name="Knop K."/>
            <person name="Barton G.J."/>
            <person name="Sherwood A.V."/>
            <person name="Lopez-Montes A."/>
            <person name="Asiedu R."/>
            <person name="Jamnadass R."/>
            <person name="Muchugi A."/>
            <person name="Goodstein D."/>
            <person name="Egesi C.N."/>
            <person name="Featherston J."/>
            <person name="Asfaw A."/>
            <person name="Simpson G.G."/>
            <person name="Dolezel J."/>
            <person name="Hendre P.S."/>
            <person name="Van Deynze A."/>
            <person name="Kumar P.L."/>
            <person name="Obidiegwu J.E."/>
            <person name="Bhattacharjee R."/>
            <person name="Rokhsar D.S."/>
        </authorList>
    </citation>
    <scope>NUCLEOTIDE SEQUENCE [LARGE SCALE GENOMIC DNA]</scope>
    <source>
        <strain evidence="2">cv. TDa95/00328</strain>
    </source>
</reference>
<keyword evidence="1" id="KW-0723">Serine/threonine-protein kinase</keyword>
<dbReference type="EC" id="2.7.11.1" evidence="1"/>
<dbReference type="EMBL" id="CM037022">
    <property type="protein sequence ID" value="KAH7667463.1"/>
    <property type="molecule type" value="Genomic_DNA"/>
</dbReference>
<keyword evidence="1" id="KW-0808">Transferase</keyword>
<proteinExistence type="predicted"/>
<dbReference type="Proteomes" id="UP000827976">
    <property type="component" value="Chromosome 12"/>
</dbReference>
<keyword evidence="2" id="KW-1185">Reference proteome</keyword>
<sequence length="327" mass="36453">MGLTDVLPSEQEELDFSDVFGPDPQSSAQENVVASEDSLATSGSCEKVYNDPEVVYSRSHSLVGPTACVTLTRQLSKLMLHESENSLELIECANDEGEVEQEDSSICTTQEDVNEGVVGLDHFEVLKVVGQGAFGKVFQVRKKGSSDIYAMKVMRKDKIMEKNHSEYMKAERDILTKVDHPFIVPLRYSFQPPFTGGNRDKIQQKIVKDKIKLPPFLSSEAHSLLKGLLQKESSKRLGSGPGGSDEIKNHKWFKSINWRKLNAREIQPSFCPNVTGKNCIVNIDERWTNMTLVDSPVSTPVAGDSNFIGFTYVRPSPFLLKPPNSLR</sequence>
<evidence type="ECO:0000313" key="1">
    <source>
        <dbReference type="EMBL" id="KAH7667463.1"/>
    </source>
</evidence>
<gene>
    <name evidence="1" type="ORF">IHE45_12G059600</name>
</gene>
<name>A0ACB7V2M3_DIOAL</name>
<accession>A0ACB7V2M3</accession>
<comment type="caution">
    <text evidence="1">The sequence shown here is derived from an EMBL/GenBank/DDBJ whole genome shotgun (WGS) entry which is preliminary data.</text>
</comment>